<protein>
    <submittedName>
        <fullName evidence="3">Glycosyltransferase</fullName>
    </submittedName>
</protein>
<dbReference type="Gene3D" id="3.40.50.2000">
    <property type="entry name" value="Glycogen Phosphorylase B"/>
    <property type="match status" value="2"/>
</dbReference>
<comment type="caution">
    <text evidence="3">The sequence shown here is derived from an EMBL/GenBank/DDBJ whole genome shotgun (WGS) entry which is preliminary data.</text>
</comment>
<accession>A0ABV9B3L1</accession>
<dbReference type="PANTHER" id="PTHR48050:SF13">
    <property type="entry name" value="STEROL 3-BETA-GLUCOSYLTRANSFERASE UGT80A2"/>
    <property type="match status" value="1"/>
</dbReference>
<reference evidence="4" key="1">
    <citation type="journal article" date="2019" name="Int. J. Syst. Evol. Microbiol.">
        <title>The Global Catalogue of Microorganisms (GCM) 10K type strain sequencing project: providing services to taxonomists for standard genome sequencing and annotation.</title>
        <authorList>
            <consortium name="The Broad Institute Genomics Platform"/>
            <consortium name="The Broad Institute Genome Sequencing Center for Infectious Disease"/>
            <person name="Wu L."/>
            <person name="Ma J."/>
        </authorList>
    </citation>
    <scope>NUCLEOTIDE SEQUENCE [LARGE SCALE GENOMIC DNA]</scope>
    <source>
        <strain evidence="4">CGMCC 4.7177</strain>
    </source>
</reference>
<evidence type="ECO:0000256" key="1">
    <source>
        <dbReference type="ARBA" id="ARBA00022679"/>
    </source>
</evidence>
<dbReference type="PANTHER" id="PTHR48050">
    <property type="entry name" value="STEROL 3-BETA-GLUCOSYLTRANSFERASE"/>
    <property type="match status" value="1"/>
</dbReference>
<keyword evidence="1" id="KW-0808">Transferase</keyword>
<dbReference type="CDD" id="cd03784">
    <property type="entry name" value="GT1_Gtf-like"/>
    <property type="match status" value="1"/>
</dbReference>
<proteinExistence type="predicted"/>
<dbReference type="SUPFAM" id="SSF53756">
    <property type="entry name" value="UDP-Glycosyltransferase/glycogen phosphorylase"/>
    <property type="match status" value="1"/>
</dbReference>
<feature type="domain" description="Erythromycin biosynthesis protein CIII-like C-terminal" evidence="2">
    <location>
        <begin position="311"/>
        <end position="415"/>
    </location>
</feature>
<dbReference type="Proteomes" id="UP001595839">
    <property type="component" value="Unassembled WGS sequence"/>
</dbReference>
<dbReference type="RefSeq" id="WP_381177149.1">
    <property type="nucleotide sequence ID" value="NZ_JBHSFK010000048.1"/>
</dbReference>
<dbReference type="InterPro" id="IPR002213">
    <property type="entry name" value="UDP_glucos_trans"/>
</dbReference>
<dbReference type="Pfam" id="PF06722">
    <property type="entry name" value="EryCIII-like_C"/>
    <property type="match status" value="1"/>
</dbReference>
<dbReference type="InterPro" id="IPR050426">
    <property type="entry name" value="Glycosyltransferase_28"/>
</dbReference>
<dbReference type="InterPro" id="IPR010610">
    <property type="entry name" value="EryCIII-like_C"/>
</dbReference>
<gene>
    <name evidence="3" type="ORF">ACFPIH_46700</name>
</gene>
<name>A0ABV9B3L1_9ACTN</name>
<dbReference type="EMBL" id="JBHSFK010000048">
    <property type="protein sequence ID" value="MFC4506860.1"/>
    <property type="molecule type" value="Genomic_DNA"/>
</dbReference>
<keyword evidence="4" id="KW-1185">Reference proteome</keyword>
<evidence type="ECO:0000259" key="2">
    <source>
        <dbReference type="Pfam" id="PF06722"/>
    </source>
</evidence>
<organism evidence="3 4">
    <name type="scientific">Streptomyces vulcanius</name>
    <dbReference type="NCBI Taxonomy" id="1441876"/>
    <lineage>
        <taxon>Bacteria</taxon>
        <taxon>Bacillati</taxon>
        <taxon>Actinomycetota</taxon>
        <taxon>Actinomycetes</taxon>
        <taxon>Kitasatosporales</taxon>
        <taxon>Streptomycetaceae</taxon>
        <taxon>Streptomyces</taxon>
    </lineage>
</organism>
<sequence>MTLVIATATPFHGHVQPVLTVAADLVRRGHEVVVLTGSRFAEDVRAAGALHVSLPPDADFDDRKLDLYFPERAALPAGPAQLEYDLKHIWGDPTAAQYRALRILLARRFPAAVVIGDPFFLGGMALTLAERRGHRPVTVSLGLTLPTLLSDDAPPVGFGLPPLCGEGAKKRHQEMNDQVREGLAGAQRHIQENFGESGVELPGFFLDCLVTVPDHYLQLTVPGFEYPRGDLPSSFRFVGPLPAAPRGPQPLPDWWAEVVNAKRPVVVVTQGSFDNRDLGRLVRPAVDALAGDDVLVVAVTARADGPAELRAAGPVPTNVRLGGYVPFDALLPHASVLVTNGGYGGVHTALRHGVPLVVGGDGEDKPEVAARVQWSGAGLDLRSGDPSPAAVRDAVRAVLGDPGYGARARTLRAEFERHDPLGAIAEVVAAAGA</sequence>
<evidence type="ECO:0000313" key="4">
    <source>
        <dbReference type="Proteomes" id="UP001595839"/>
    </source>
</evidence>
<evidence type="ECO:0000313" key="3">
    <source>
        <dbReference type="EMBL" id="MFC4506860.1"/>
    </source>
</evidence>